<protein>
    <submittedName>
        <fullName evidence="2">Uncharacterized protein</fullName>
    </submittedName>
</protein>
<evidence type="ECO:0000313" key="2">
    <source>
        <dbReference type="EMBL" id="GGA06516.1"/>
    </source>
</evidence>
<dbReference type="AlphaFoldDB" id="A0A916QRC3"/>
<dbReference type="Proteomes" id="UP000628017">
    <property type="component" value="Unassembled WGS sequence"/>
</dbReference>
<keyword evidence="3" id="KW-1185">Reference proteome</keyword>
<gene>
    <name evidence="2" type="ORF">GCM10011498_02790</name>
</gene>
<proteinExistence type="predicted"/>
<feature type="signal peptide" evidence="1">
    <location>
        <begin position="1"/>
        <end position="25"/>
    </location>
</feature>
<reference evidence="2" key="1">
    <citation type="journal article" date="2014" name="Int. J. Syst. Evol. Microbiol.">
        <title>Complete genome sequence of Corynebacterium casei LMG S-19264T (=DSM 44701T), isolated from a smear-ripened cheese.</title>
        <authorList>
            <consortium name="US DOE Joint Genome Institute (JGI-PGF)"/>
            <person name="Walter F."/>
            <person name="Albersmeier A."/>
            <person name="Kalinowski J."/>
            <person name="Ruckert C."/>
        </authorList>
    </citation>
    <scope>NUCLEOTIDE SEQUENCE</scope>
    <source>
        <strain evidence="2">CGMCC 1.15880</strain>
    </source>
</reference>
<organism evidence="2 3">
    <name type="scientific">Neptunicoccus cionae</name>
    <dbReference type="NCBI Taxonomy" id="2035344"/>
    <lineage>
        <taxon>Bacteria</taxon>
        <taxon>Pseudomonadati</taxon>
        <taxon>Pseudomonadota</taxon>
        <taxon>Alphaproteobacteria</taxon>
        <taxon>Rhodobacterales</taxon>
        <taxon>Paracoccaceae</taxon>
        <taxon>Neptunicoccus</taxon>
    </lineage>
</organism>
<comment type="caution">
    <text evidence="2">The sequence shown here is derived from an EMBL/GenBank/DDBJ whole genome shotgun (WGS) entry which is preliminary data.</text>
</comment>
<feature type="chain" id="PRO_5036827632" evidence="1">
    <location>
        <begin position="26"/>
        <end position="145"/>
    </location>
</feature>
<evidence type="ECO:0000256" key="1">
    <source>
        <dbReference type="SAM" id="SignalP"/>
    </source>
</evidence>
<evidence type="ECO:0000313" key="3">
    <source>
        <dbReference type="Proteomes" id="UP000628017"/>
    </source>
</evidence>
<accession>A0A916QRC3</accession>
<dbReference type="EMBL" id="BMKA01000001">
    <property type="protein sequence ID" value="GGA06516.1"/>
    <property type="molecule type" value="Genomic_DNA"/>
</dbReference>
<name>A0A916QRC3_9RHOB</name>
<keyword evidence="1" id="KW-0732">Signal</keyword>
<dbReference type="RefSeq" id="WP_188670198.1">
    <property type="nucleotide sequence ID" value="NZ_BMKA01000001.1"/>
</dbReference>
<sequence length="145" mass="16246">MKRFFAVIPLLVALMVALLAPLAQAAPPFGAFASIRDMELMVGGKIKTLDFDGALAVIDPAGRSLSKEQKDRFVNSLSGYFLHPMTQEALLKEEILGGGFRRAIYAYWRDDLPVYLYVVTHSREDAVWLLQYNIDTSFSKIIGQF</sequence>
<reference evidence="2" key="2">
    <citation type="submission" date="2020-09" db="EMBL/GenBank/DDBJ databases">
        <authorList>
            <person name="Sun Q."/>
            <person name="Zhou Y."/>
        </authorList>
    </citation>
    <scope>NUCLEOTIDE SEQUENCE</scope>
    <source>
        <strain evidence="2">CGMCC 1.15880</strain>
    </source>
</reference>